<evidence type="ECO:0000256" key="2">
    <source>
        <dbReference type="SAM" id="MobiDB-lite"/>
    </source>
</evidence>
<feature type="coiled-coil region" evidence="1">
    <location>
        <begin position="181"/>
        <end position="210"/>
    </location>
</feature>
<evidence type="ECO:0000313" key="3">
    <source>
        <dbReference type="EMBL" id="WRT69293.1"/>
    </source>
</evidence>
<feature type="compositionally biased region" description="Low complexity" evidence="2">
    <location>
        <begin position="116"/>
        <end position="142"/>
    </location>
</feature>
<evidence type="ECO:0008006" key="5">
    <source>
        <dbReference type="Google" id="ProtNLM"/>
    </source>
</evidence>
<dbReference type="Proteomes" id="UP001329825">
    <property type="component" value="Chromosome 8"/>
</dbReference>
<feature type="region of interest" description="Disordered" evidence="2">
    <location>
        <begin position="112"/>
        <end position="142"/>
    </location>
</feature>
<feature type="compositionally biased region" description="Low complexity" evidence="2">
    <location>
        <begin position="221"/>
        <end position="233"/>
    </location>
</feature>
<feature type="compositionally biased region" description="Low complexity" evidence="2">
    <location>
        <begin position="451"/>
        <end position="469"/>
    </location>
</feature>
<feature type="compositionally biased region" description="Low complexity" evidence="2">
    <location>
        <begin position="268"/>
        <end position="277"/>
    </location>
</feature>
<gene>
    <name evidence="3" type="ORF">IL334_006277</name>
</gene>
<proteinExistence type="predicted"/>
<feature type="region of interest" description="Disordered" evidence="2">
    <location>
        <begin position="326"/>
        <end position="347"/>
    </location>
</feature>
<feature type="region of interest" description="Disordered" evidence="2">
    <location>
        <begin position="451"/>
        <end position="473"/>
    </location>
</feature>
<sequence length="895" mass="99099">MQDTHGSGSEGGPSNHQNGQYYSLPTALYPVPGSRPAGVPSNTQQAGVAPHGLTQGDIESQQRTANTAVPEVGNSREYQAGYYPMSGDDKWSWANIAENKSVQGIRNGESSLMGNQQQQTQQQQQQQQQQQPQQQTPQAQTQAQLPLNVNSLDSISAFLAEMPTQREDPTRHVLWTELIRLKTRTLELQIAEARKKEKEAELEIMRLRAGAAAKSDPSEVQTNQNNSQNDNTNGSGGMNTVNQSVAGPSNTNGLPQYSMIGQNLQPPSSTSSSSVTTIPGNTQHLYNPGSMQPAMSPFDLEAMLSTENMDNFLSWLPDLGEGDYPAPEVLSLAPSTDYNPNSQQYPVDPSIQSQMGSYPFPITSTPMSTASMTLNQTSPRRRSPSTEEHSPQQPPTKKSRRGAEKKIVIEQTSSCTTCHKSLARIMFRSPKSSMPDPIIVELKCTDCKPISQPSTLPDSSGSSTSPIGTVETRKRMRASMEFDDEEAKVRERRQWCDVCQRILGSGQITGGREKESIGGIAEIVCMECDGKYQRCTDCGGGGGPRVGIGKWRMKQVFHPGRKTCSLNHTRLGDRTREIGVHVTPTDFTPEQLKEVLTRCKALWNEKTLARLAVPEMLEVDLPPGLANPLRDFGDVDDMVTRNWPSREAMIKANGLDPNRFKRLLSLIWSHSKPRRSVRTVDLEEGWSRPEDNDDDLSTVLAHVKKTNVVIPPGSELIGMWGSEWDTQNGSLLISTFIPFEGADGEDSTALSVGEMITKVQSLRQEINADRLSEARGKGEEPDLLPPVEHLWTVSGGYIPLVRERFADILIRKRSFVHVEEYLTRHPEFIKSIQARPVGLHPDIHRPIPTSETDTESQQHAKPVILVRWLGKEFDAAKILEIKQMEFGGKKKKSKK</sequence>
<feature type="region of interest" description="Disordered" evidence="2">
    <location>
        <begin position="1"/>
        <end position="72"/>
    </location>
</feature>
<dbReference type="EMBL" id="CP141888">
    <property type="protein sequence ID" value="WRT69293.1"/>
    <property type="molecule type" value="Genomic_DNA"/>
</dbReference>
<evidence type="ECO:0000313" key="4">
    <source>
        <dbReference type="Proteomes" id="UP001329825"/>
    </source>
</evidence>
<feature type="compositionally biased region" description="Polar residues" evidence="2">
    <location>
        <begin position="361"/>
        <end position="378"/>
    </location>
</feature>
<feature type="compositionally biased region" description="Polar residues" evidence="2">
    <location>
        <begin position="238"/>
        <end position="267"/>
    </location>
</feature>
<feature type="compositionally biased region" description="Polar residues" evidence="2">
    <location>
        <begin position="1"/>
        <end position="23"/>
    </location>
</feature>
<feature type="region of interest" description="Disordered" evidence="2">
    <location>
        <begin position="361"/>
        <end position="404"/>
    </location>
</feature>
<feature type="compositionally biased region" description="Polar residues" evidence="2">
    <location>
        <begin position="57"/>
        <end position="67"/>
    </location>
</feature>
<name>A0ABZ1D5H5_9TREE</name>
<dbReference type="RefSeq" id="XP_062794032.1">
    <property type="nucleotide sequence ID" value="XM_062937981.1"/>
</dbReference>
<feature type="compositionally biased region" description="Polar residues" evidence="2">
    <location>
        <begin position="333"/>
        <end position="347"/>
    </location>
</feature>
<organism evidence="3 4">
    <name type="scientific">Kwoniella shivajii</name>
    <dbReference type="NCBI Taxonomy" id="564305"/>
    <lineage>
        <taxon>Eukaryota</taxon>
        <taxon>Fungi</taxon>
        <taxon>Dikarya</taxon>
        <taxon>Basidiomycota</taxon>
        <taxon>Agaricomycotina</taxon>
        <taxon>Tremellomycetes</taxon>
        <taxon>Tremellales</taxon>
        <taxon>Cryptococcaceae</taxon>
        <taxon>Kwoniella</taxon>
    </lineage>
</organism>
<dbReference type="GeneID" id="87958407"/>
<keyword evidence="1" id="KW-0175">Coiled coil</keyword>
<accession>A0ABZ1D5H5</accession>
<reference evidence="3 4" key="1">
    <citation type="submission" date="2024-01" db="EMBL/GenBank/DDBJ databases">
        <title>Comparative genomics of Cryptococcus and Kwoniella reveals pathogenesis evolution and contrasting modes of karyotype evolution via chromosome fusion or intercentromeric recombination.</title>
        <authorList>
            <person name="Coelho M.A."/>
            <person name="David-Palma M."/>
            <person name="Shea T."/>
            <person name="Bowers K."/>
            <person name="McGinley-Smith S."/>
            <person name="Mohammad A.W."/>
            <person name="Gnirke A."/>
            <person name="Yurkov A.M."/>
            <person name="Nowrousian M."/>
            <person name="Sun S."/>
            <person name="Cuomo C.A."/>
            <person name="Heitman J."/>
        </authorList>
    </citation>
    <scope>NUCLEOTIDE SEQUENCE [LARGE SCALE GENOMIC DNA]</scope>
    <source>
        <strain evidence="3">CBS 11374</strain>
    </source>
</reference>
<feature type="region of interest" description="Disordered" evidence="2">
    <location>
        <begin position="211"/>
        <end position="293"/>
    </location>
</feature>
<evidence type="ECO:0000256" key="1">
    <source>
        <dbReference type="SAM" id="Coils"/>
    </source>
</evidence>
<protein>
    <recommendedName>
        <fullName evidence="5">Stc1 domain-containing protein</fullName>
    </recommendedName>
</protein>
<keyword evidence="4" id="KW-1185">Reference proteome</keyword>